<dbReference type="Proteomes" id="UP000181898">
    <property type="component" value="Chromosome"/>
</dbReference>
<dbReference type="PANTHER" id="PTHR13604">
    <property type="entry name" value="DC12-RELATED"/>
    <property type="match status" value="1"/>
</dbReference>
<keyword evidence="3" id="KW-0227">DNA damage</keyword>
<evidence type="ECO:0000256" key="6">
    <source>
        <dbReference type="ARBA" id="ARBA00023125"/>
    </source>
</evidence>
<dbReference type="EMBL" id="CP018155">
    <property type="protein sequence ID" value="APG64728.1"/>
    <property type="molecule type" value="Genomic_DNA"/>
</dbReference>
<keyword evidence="10" id="KW-1185">Reference proteome</keyword>
<evidence type="ECO:0000313" key="10">
    <source>
        <dbReference type="Proteomes" id="UP000181898"/>
    </source>
</evidence>
<accession>A0A1L3JHY2</accession>
<dbReference type="EC" id="3.4.-.-" evidence="8"/>
<evidence type="ECO:0000256" key="4">
    <source>
        <dbReference type="ARBA" id="ARBA00022801"/>
    </source>
</evidence>
<dbReference type="GO" id="GO:0106300">
    <property type="term" value="P:protein-DNA covalent cross-linking repair"/>
    <property type="evidence" value="ECO:0007669"/>
    <property type="project" value="InterPro"/>
</dbReference>
<evidence type="ECO:0000313" key="9">
    <source>
        <dbReference type="EMBL" id="APG64728.1"/>
    </source>
</evidence>
<keyword evidence="2 8" id="KW-0645">Protease</keyword>
<keyword evidence="6" id="KW-0238">DNA-binding</keyword>
<gene>
    <name evidence="9" type="ORF">LPB136_04845</name>
</gene>
<dbReference type="InterPro" id="IPR003738">
    <property type="entry name" value="SRAP"/>
</dbReference>
<dbReference type="GO" id="GO:0003697">
    <property type="term" value="F:single-stranded DNA binding"/>
    <property type="evidence" value="ECO:0007669"/>
    <property type="project" value="InterPro"/>
</dbReference>
<dbReference type="GO" id="GO:0016829">
    <property type="term" value="F:lyase activity"/>
    <property type="evidence" value="ECO:0007669"/>
    <property type="project" value="UniProtKB-KW"/>
</dbReference>
<organism evidence="9 10">
    <name type="scientific">Tenacibaculum todarodis</name>
    <dbReference type="NCBI Taxonomy" id="1850252"/>
    <lineage>
        <taxon>Bacteria</taxon>
        <taxon>Pseudomonadati</taxon>
        <taxon>Bacteroidota</taxon>
        <taxon>Flavobacteriia</taxon>
        <taxon>Flavobacteriales</taxon>
        <taxon>Flavobacteriaceae</taxon>
        <taxon>Tenacibaculum</taxon>
    </lineage>
</organism>
<dbReference type="PANTHER" id="PTHR13604:SF0">
    <property type="entry name" value="ABASIC SITE PROCESSING PROTEIN HMCES"/>
    <property type="match status" value="1"/>
</dbReference>
<dbReference type="STRING" id="1850252.LPB136_04845"/>
<dbReference type="RefSeq" id="WP_072555052.1">
    <property type="nucleotide sequence ID" value="NZ_CP018155.1"/>
</dbReference>
<sequence length="210" mass="24628">MNYKLSNIASRTTIEDFAKIKFKHPYLYKPKLKIDGLKEQNVSIITMDNPIEINYGIWGILPQNFEGSWKNFQKLKRTLHTRVEDIFNNVLFTKSLKNRRCLVLATGFYAHKLETNTVQNYLVEKKNREPFYLAGIYNTTEDGFTTCSIINTDANKKLNSINNIYDVMPLQIPGIFKNKWLNKKTSLEEIKYLISKPYRTKFNIQKIVSN</sequence>
<keyword evidence="7" id="KW-0456">Lyase</keyword>
<evidence type="ECO:0000256" key="5">
    <source>
        <dbReference type="ARBA" id="ARBA00023124"/>
    </source>
</evidence>
<dbReference type="Pfam" id="PF02586">
    <property type="entry name" value="SRAP"/>
    <property type="match status" value="1"/>
</dbReference>
<keyword evidence="5" id="KW-0190">Covalent protein-DNA linkage</keyword>
<dbReference type="OrthoDB" id="9782620at2"/>
<dbReference type="GO" id="GO:0008233">
    <property type="term" value="F:peptidase activity"/>
    <property type="evidence" value="ECO:0007669"/>
    <property type="project" value="UniProtKB-KW"/>
</dbReference>
<dbReference type="SUPFAM" id="SSF143081">
    <property type="entry name" value="BB1717-like"/>
    <property type="match status" value="1"/>
</dbReference>
<comment type="similarity">
    <text evidence="1 8">Belongs to the SOS response-associated peptidase family.</text>
</comment>
<dbReference type="KEGG" id="ten:LPB136_04845"/>
<proteinExistence type="inferred from homology"/>
<evidence type="ECO:0000256" key="3">
    <source>
        <dbReference type="ARBA" id="ARBA00022763"/>
    </source>
</evidence>
<dbReference type="Gene3D" id="3.90.1680.10">
    <property type="entry name" value="SOS response associated peptidase-like"/>
    <property type="match status" value="1"/>
</dbReference>
<dbReference type="AlphaFoldDB" id="A0A1L3JHY2"/>
<evidence type="ECO:0000256" key="1">
    <source>
        <dbReference type="ARBA" id="ARBA00008136"/>
    </source>
</evidence>
<evidence type="ECO:0000256" key="7">
    <source>
        <dbReference type="ARBA" id="ARBA00023239"/>
    </source>
</evidence>
<evidence type="ECO:0000256" key="8">
    <source>
        <dbReference type="RuleBase" id="RU364100"/>
    </source>
</evidence>
<keyword evidence="4 8" id="KW-0378">Hydrolase</keyword>
<dbReference type="GO" id="GO:0006508">
    <property type="term" value="P:proteolysis"/>
    <property type="evidence" value="ECO:0007669"/>
    <property type="project" value="UniProtKB-KW"/>
</dbReference>
<protein>
    <recommendedName>
        <fullName evidence="8">Abasic site processing protein</fullName>
        <ecNumber evidence="8">3.4.-.-</ecNumber>
    </recommendedName>
</protein>
<reference evidence="9 10" key="1">
    <citation type="submission" date="2016-11" db="EMBL/GenBank/DDBJ databases">
        <title>Tenacibaculum sp. LPB0136, isolated from marine environment.</title>
        <authorList>
            <person name="Kim E."/>
            <person name="Yi H."/>
        </authorList>
    </citation>
    <scope>NUCLEOTIDE SEQUENCE [LARGE SCALE GENOMIC DNA]</scope>
    <source>
        <strain evidence="9 10">LPB0136</strain>
    </source>
</reference>
<evidence type="ECO:0000256" key="2">
    <source>
        <dbReference type="ARBA" id="ARBA00022670"/>
    </source>
</evidence>
<name>A0A1L3JHY2_9FLAO</name>
<dbReference type="InterPro" id="IPR036590">
    <property type="entry name" value="SRAP-like"/>
</dbReference>